<dbReference type="EMBL" id="LTAY01000054">
    <property type="protein sequence ID" value="OPX47193.1"/>
    <property type="molecule type" value="Genomic_DNA"/>
</dbReference>
<reference evidence="2 3" key="1">
    <citation type="submission" date="2016-02" db="EMBL/GenBank/DDBJ databases">
        <title>Genome sequence of Clostridium thermobutyricum DSM 4928.</title>
        <authorList>
            <person name="Poehlein A."/>
            <person name="Daniel R."/>
        </authorList>
    </citation>
    <scope>NUCLEOTIDE SEQUENCE [LARGE SCALE GENOMIC DNA]</scope>
    <source>
        <strain evidence="2 3">DSM 4928</strain>
    </source>
</reference>
<evidence type="ECO:0000313" key="2">
    <source>
        <dbReference type="EMBL" id="OPX47193.1"/>
    </source>
</evidence>
<protein>
    <recommendedName>
        <fullName evidence="4">Lipoprotein</fullName>
    </recommendedName>
</protein>
<dbReference type="RefSeq" id="WP_080023347.1">
    <property type="nucleotide sequence ID" value="NZ_LTAY01000054.1"/>
</dbReference>
<name>A0A1V4STR5_9CLOT</name>
<evidence type="ECO:0008006" key="4">
    <source>
        <dbReference type="Google" id="ProtNLM"/>
    </source>
</evidence>
<sequence>MKKLLSSIVATGLLCSALVGCWGNKANQTPTPTPTPKETQKQGEVNDHVKKDVITGVFNKTYVIGKEGSNVYGELAIGNPTLMHKKDQGGKSYIEVMIPLKLTNKAKNEVQPMDLLNGLTIDSNYNPYQDQLKLRCMETGAIVKGNTDKDNKEYYLGIFDKDLKKVDNKPMLASGQSVESYFKYIVTTDDIEMDKLKNANFDSLTLNDFEFIINAKDGNGYTIVK</sequence>
<gene>
    <name evidence="2" type="ORF">CLTHE_21070</name>
</gene>
<evidence type="ECO:0000313" key="3">
    <source>
        <dbReference type="Proteomes" id="UP000191448"/>
    </source>
</evidence>
<dbReference type="Proteomes" id="UP000191448">
    <property type="component" value="Unassembled WGS sequence"/>
</dbReference>
<accession>A0A1V4STR5</accession>
<keyword evidence="1" id="KW-0732">Signal</keyword>
<proteinExistence type="predicted"/>
<dbReference type="AlphaFoldDB" id="A0A1V4STR5"/>
<dbReference type="PROSITE" id="PS51257">
    <property type="entry name" value="PROKAR_LIPOPROTEIN"/>
    <property type="match status" value="1"/>
</dbReference>
<feature type="signal peptide" evidence="1">
    <location>
        <begin position="1"/>
        <end position="21"/>
    </location>
</feature>
<organism evidence="2 3">
    <name type="scientific">Clostridium thermobutyricum DSM 4928</name>
    <dbReference type="NCBI Taxonomy" id="1121339"/>
    <lineage>
        <taxon>Bacteria</taxon>
        <taxon>Bacillati</taxon>
        <taxon>Bacillota</taxon>
        <taxon>Clostridia</taxon>
        <taxon>Eubacteriales</taxon>
        <taxon>Clostridiaceae</taxon>
        <taxon>Clostridium</taxon>
    </lineage>
</organism>
<evidence type="ECO:0000256" key="1">
    <source>
        <dbReference type="SAM" id="SignalP"/>
    </source>
</evidence>
<comment type="caution">
    <text evidence="2">The sequence shown here is derived from an EMBL/GenBank/DDBJ whole genome shotgun (WGS) entry which is preliminary data.</text>
</comment>
<feature type="chain" id="PRO_5038346257" description="Lipoprotein" evidence="1">
    <location>
        <begin position="22"/>
        <end position="225"/>
    </location>
</feature>